<comment type="caution">
    <text evidence="2">The sequence shown here is derived from an EMBL/GenBank/DDBJ whole genome shotgun (WGS) entry which is preliminary data.</text>
</comment>
<evidence type="ECO:0000256" key="1">
    <source>
        <dbReference type="ARBA" id="ARBA00010617"/>
    </source>
</evidence>
<dbReference type="PANTHER" id="PTHR46696">
    <property type="entry name" value="P450, PUTATIVE (EUROFUNG)-RELATED"/>
    <property type="match status" value="1"/>
</dbReference>
<dbReference type="InterPro" id="IPR036396">
    <property type="entry name" value="Cyt_P450_sf"/>
</dbReference>
<dbReference type="InterPro" id="IPR001128">
    <property type="entry name" value="Cyt_P450"/>
</dbReference>
<organism evidence="2 3">
    <name type="scientific">Actinomadura adrarensis</name>
    <dbReference type="NCBI Taxonomy" id="1819600"/>
    <lineage>
        <taxon>Bacteria</taxon>
        <taxon>Bacillati</taxon>
        <taxon>Actinomycetota</taxon>
        <taxon>Actinomycetes</taxon>
        <taxon>Streptosporangiales</taxon>
        <taxon>Thermomonosporaceae</taxon>
        <taxon>Actinomadura</taxon>
    </lineage>
</organism>
<sequence>MDFCAAIPVLTITGSFGVPVEQALDIRAAMRDPGRLVELIRPIVAARREEPRDDLISVLVEAELKDSGGVAHRLTDAEIYSFAVLLLTAGSGTTWKQMGITLTALLQRPEVLDAVREDRALLRPAI</sequence>
<name>A0ABW3CA37_9ACTN</name>
<proteinExistence type="inferred from homology"/>
<dbReference type="SUPFAM" id="SSF48264">
    <property type="entry name" value="Cytochrome P450"/>
    <property type="match status" value="1"/>
</dbReference>
<keyword evidence="3" id="KW-1185">Reference proteome</keyword>
<gene>
    <name evidence="2" type="ORF">ACFQ07_00820</name>
</gene>
<dbReference type="PANTHER" id="PTHR46696:SF3">
    <property type="entry name" value="PULCHERRIMINIC ACID SYNTHASE"/>
    <property type="match status" value="1"/>
</dbReference>
<evidence type="ECO:0000313" key="2">
    <source>
        <dbReference type="EMBL" id="MFD0850770.1"/>
    </source>
</evidence>
<feature type="non-terminal residue" evidence="2">
    <location>
        <position position="126"/>
    </location>
</feature>
<dbReference type="EMBL" id="JBHTIR010000109">
    <property type="protein sequence ID" value="MFD0850770.1"/>
    <property type="molecule type" value="Genomic_DNA"/>
</dbReference>
<protein>
    <submittedName>
        <fullName evidence="2">Cytochrome P450</fullName>
    </submittedName>
</protein>
<accession>A0ABW3CA37</accession>
<reference evidence="3" key="1">
    <citation type="journal article" date="2019" name="Int. J. Syst. Evol. Microbiol.">
        <title>The Global Catalogue of Microorganisms (GCM) 10K type strain sequencing project: providing services to taxonomists for standard genome sequencing and annotation.</title>
        <authorList>
            <consortium name="The Broad Institute Genomics Platform"/>
            <consortium name="The Broad Institute Genome Sequencing Center for Infectious Disease"/>
            <person name="Wu L."/>
            <person name="Ma J."/>
        </authorList>
    </citation>
    <scope>NUCLEOTIDE SEQUENCE [LARGE SCALE GENOMIC DNA]</scope>
    <source>
        <strain evidence="3">JCM 31696</strain>
    </source>
</reference>
<evidence type="ECO:0000313" key="3">
    <source>
        <dbReference type="Proteomes" id="UP001597083"/>
    </source>
</evidence>
<comment type="similarity">
    <text evidence="1">Belongs to the cytochrome P450 family.</text>
</comment>
<dbReference type="Pfam" id="PF00067">
    <property type="entry name" value="p450"/>
    <property type="match status" value="1"/>
</dbReference>
<dbReference type="Proteomes" id="UP001597083">
    <property type="component" value="Unassembled WGS sequence"/>
</dbReference>
<dbReference type="Gene3D" id="1.10.630.10">
    <property type="entry name" value="Cytochrome P450"/>
    <property type="match status" value="1"/>
</dbReference>